<dbReference type="PROSITE" id="PS50110">
    <property type="entry name" value="RESPONSE_REGULATORY"/>
    <property type="match status" value="1"/>
</dbReference>
<dbReference type="SUPFAM" id="SSF52172">
    <property type="entry name" value="CheY-like"/>
    <property type="match status" value="1"/>
</dbReference>
<dbReference type="InterPro" id="IPR005467">
    <property type="entry name" value="His_kinase_dom"/>
</dbReference>
<evidence type="ECO:0000256" key="11">
    <source>
        <dbReference type="ARBA" id="ARBA00023012"/>
    </source>
</evidence>
<dbReference type="CDD" id="cd16922">
    <property type="entry name" value="HATPase_EvgS-ArcB-TorS-like"/>
    <property type="match status" value="1"/>
</dbReference>
<keyword evidence="10 14" id="KW-1133">Transmembrane helix</keyword>
<evidence type="ECO:0000256" key="13">
    <source>
        <dbReference type="PROSITE-ProRule" id="PRU00169"/>
    </source>
</evidence>
<dbReference type="Gene3D" id="3.40.50.2300">
    <property type="match status" value="1"/>
</dbReference>
<feature type="domain" description="Histidine kinase" evidence="15">
    <location>
        <begin position="303"/>
        <end position="519"/>
    </location>
</feature>
<accession>A0A1S7LDX2</accession>
<dbReference type="GO" id="GO:0000155">
    <property type="term" value="F:phosphorelay sensor kinase activity"/>
    <property type="evidence" value="ECO:0007669"/>
    <property type="project" value="InterPro"/>
</dbReference>
<reference evidence="18" key="1">
    <citation type="submission" date="2015-04" db="EMBL/GenBank/DDBJ databases">
        <authorList>
            <person name="Syromyatnikov M.Y."/>
            <person name="Popov V.N."/>
        </authorList>
    </citation>
    <scope>NUCLEOTIDE SEQUENCE</scope>
    <source>
        <strain evidence="18">MO-1</strain>
    </source>
</reference>
<evidence type="ECO:0000313" key="18">
    <source>
        <dbReference type="EMBL" id="CRH05142.1"/>
    </source>
</evidence>
<evidence type="ECO:0000256" key="2">
    <source>
        <dbReference type="ARBA" id="ARBA00004370"/>
    </source>
</evidence>
<dbReference type="PROSITE" id="PS50109">
    <property type="entry name" value="HIS_KIN"/>
    <property type="match status" value="1"/>
</dbReference>
<comment type="subcellular location">
    <subcellularLocation>
        <location evidence="2">Membrane</location>
    </subcellularLocation>
</comment>
<keyword evidence="5 18" id="KW-0808">Transferase</keyword>
<evidence type="ECO:0000256" key="3">
    <source>
        <dbReference type="ARBA" id="ARBA00012438"/>
    </source>
</evidence>
<dbReference type="InterPro" id="IPR036097">
    <property type="entry name" value="HisK_dim/P_sf"/>
</dbReference>
<dbReference type="EC" id="2.7.13.3" evidence="3"/>
<evidence type="ECO:0000256" key="5">
    <source>
        <dbReference type="ARBA" id="ARBA00022679"/>
    </source>
</evidence>
<dbReference type="GO" id="GO:0016020">
    <property type="term" value="C:membrane"/>
    <property type="evidence" value="ECO:0007669"/>
    <property type="project" value="UniProtKB-SubCell"/>
</dbReference>
<feature type="domain" description="HAMP" evidence="17">
    <location>
        <begin position="229"/>
        <end position="281"/>
    </location>
</feature>
<dbReference type="PANTHER" id="PTHR45339:SF1">
    <property type="entry name" value="HYBRID SIGNAL TRANSDUCTION HISTIDINE KINASE J"/>
    <property type="match status" value="1"/>
</dbReference>
<evidence type="ECO:0000256" key="6">
    <source>
        <dbReference type="ARBA" id="ARBA00022692"/>
    </source>
</evidence>
<keyword evidence="7" id="KW-0547">Nucleotide-binding</keyword>
<dbReference type="GO" id="GO:0005524">
    <property type="term" value="F:ATP binding"/>
    <property type="evidence" value="ECO:0007669"/>
    <property type="project" value="UniProtKB-KW"/>
</dbReference>
<dbReference type="SUPFAM" id="SSF55874">
    <property type="entry name" value="ATPase domain of HSP90 chaperone/DNA topoisomerase II/histidine kinase"/>
    <property type="match status" value="1"/>
</dbReference>
<evidence type="ECO:0000256" key="9">
    <source>
        <dbReference type="ARBA" id="ARBA00022840"/>
    </source>
</evidence>
<comment type="catalytic activity">
    <reaction evidence="1">
        <text>ATP + protein L-histidine = ADP + protein N-phospho-L-histidine.</text>
        <dbReference type="EC" id="2.7.13.3"/>
    </reaction>
</comment>
<keyword evidence="8 18" id="KW-0418">Kinase</keyword>
<dbReference type="Gene3D" id="6.10.340.10">
    <property type="match status" value="1"/>
</dbReference>
<dbReference type="PANTHER" id="PTHR45339">
    <property type="entry name" value="HYBRID SIGNAL TRANSDUCTION HISTIDINE KINASE J"/>
    <property type="match status" value="1"/>
</dbReference>
<dbReference type="CDD" id="cd00082">
    <property type="entry name" value="HisKA"/>
    <property type="match status" value="1"/>
</dbReference>
<feature type="modified residue" description="4-aspartylphosphate" evidence="13">
    <location>
        <position position="591"/>
    </location>
</feature>
<dbReference type="InterPro" id="IPR003594">
    <property type="entry name" value="HATPase_dom"/>
</dbReference>
<dbReference type="SMART" id="SM00448">
    <property type="entry name" value="REC"/>
    <property type="match status" value="1"/>
</dbReference>
<evidence type="ECO:0000256" key="4">
    <source>
        <dbReference type="ARBA" id="ARBA00022553"/>
    </source>
</evidence>
<keyword evidence="12 14" id="KW-0472">Membrane</keyword>
<dbReference type="InterPro" id="IPR003661">
    <property type="entry name" value="HisK_dim/P_dom"/>
</dbReference>
<dbReference type="InterPro" id="IPR001789">
    <property type="entry name" value="Sig_transdc_resp-reg_receiver"/>
</dbReference>
<dbReference type="FunFam" id="1.10.287.130:FF:000004">
    <property type="entry name" value="Ethylene receptor 1"/>
    <property type="match status" value="1"/>
</dbReference>
<dbReference type="FunFam" id="3.30.565.10:FF:000010">
    <property type="entry name" value="Sensor histidine kinase RcsC"/>
    <property type="match status" value="1"/>
</dbReference>
<dbReference type="InterPro" id="IPR036890">
    <property type="entry name" value="HATPase_C_sf"/>
</dbReference>
<feature type="transmembrane region" description="Helical" evidence="14">
    <location>
        <begin position="210"/>
        <end position="235"/>
    </location>
</feature>
<evidence type="ECO:0000256" key="14">
    <source>
        <dbReference type="SAM" id="Phobius"/>
    </source>
</evidence>
<evidence type="ECO:0000256" key="12">
    <source>
        <dbReference type="ARBA" id="ARBA00023136"/>
    </source>
</evidence>
<dbReference type="PROSITE" id="PS50885">
    <property type="entry name" value="HAMP"/>
    <property type="match status" value="1"/>
</dbReference>
<dbReference type="InterPro" id="IPR003660">
    <property type="entry name" value="HAMP_dom"/>
</dbReference>
<dbReference type="SUPFAM" id="SSF47384">
    <property type="entry name" value="Homodimeric domain of signal transducing histidine kinase"/>
    <property type="match status" value="1"/>
</dbReference>
<evidence type="ECO:0000256" key="7">
    <source>
        <dbReference type="ARBA" id="ARBA00022741"/>
    </source>
</evidence>
<dbReference type="InterPro" id="IPR004358">
    <property type="entry name" value="Sig_transdc_His_kin-like_C"/>
</dbReference>
<keyword evidence="9" id="KW-0067">ATP-binding</keyword>
<dbReference type="CDD" id="cd17546">
    <property type="entry name" value="REC_hyHK_CKI1_RcsC-like"/>
    <property type="match status" value="1"/>
</dbReference>
<evidence type="ECO:0000256" key="10">
    <source>
        <dbReference type="ARBA" id="ARBA00022989"/>
    </source>
</evidence>
<dbReference type="InterPro" id="IPR011006">
    <property type="entry name" value="CheY-like_superfamily"/>
</dbReference>
<keyword evidence="6 14" id="KW-0812">Transmembrane</keyword>
<dbReference type="CDD" id="cd06225">
    <property type="entry name" value="HAMP"/>
    <property type="match status" value="1"/>
</dbReference>
<evidence type="ECO:0000256" key="8">
    <source>
        <dbReference type="ARBA" id="ARBA00022777"/>
    </source>
</evidence>
<dbReference type="Pfam" id="PF00512">
    <property type="entry name" value="HisKA"/>
    <property type="match status" value="1"/>
</dbReference>
<evidence type="ECO:0000259" key="16">
    <source>
        <dbReference type="PROSITE" id="PS50110"/>
    </source>
</evidence>
<organism evidence="18">
    <name type="scientific">Magnetococcus massalia (strain MO-1)</name>
    <dbReference type="NCBI Taxonomy" id="451514"/>
    <lineage>
        <taxon>Bacteria</taxon>
        <taxon>Pseudomonadati</taxon>
        <taxon>Pseudomonadota</taxon>
        <taxon>Magnetococcia</taxon>
        <taxon>Magnetococcales</taxon>
        <taxon>Magnetococcaceae</taxon>
        <taxon>Magnetococcus</taxon>
    </lineage>
</organism>
<dbReference type="PRINTS" id="PR00344">
    <property type="entry name" value="BCTRLSENSOR"/>
</dbReference>
<keyword evidence="11" id="KW-0902">Two-component regulatory system</keyword>
<name>A0A1S7LDX2_MAGMO</name>
<dbReference type="Gene3D" id="1.10.287.130">
    <property type="match status" value="1"/>
</dbReference>
<dbReference type="Pfam" id="PF02518">
    <property type="entry name" value="HATPase_c"/>
    <property type="match status" value="1"/>
</dbReference>
<dbReference type="Gene3D" id="3.30.565.10">
    <property type="entry name" value="Histidine kinase-like ATPase, C-terminal domain"/>
    <property type="match status" value="1"/>
</dbReference>
<evidence type="ECO:0000259" key="15">
    <source>
        <dbReference type="PROSITE" id="PS50109"/>
    </source>
</evidence>
<dbReference type="Pfam" id="PF00672">
    <property type="entry name" value="HAMP"/>
    <property type="match status" value="1"/>
</dbReference>
<sequence length="663" mass="73641">MLSRSLAAKILLSLIVGALITLTVGSFLTHQVVHGHLARQLLKQGHFIAETVNESAADSGHHLAKLGIIVNQLVKLDPNLLTLGVISDAPFTIWTLANQQGRQPSDPLLEEIISRSSKAMQQGSFGHELSGQTLWLLLPLKPTNTPMEKSLIKATLPTKQQANRCLETLNTIAQCQWQSDKSSYRGVIMVRLSTKSFMETSTLVSLQQTMIFSAGILFTLLVVFMVIRGVVLLPIKRIRQAIHRRRSGDRHVRIELERLDELGEIAISFNQMLDTIQEREDDVRLAKESAEQASQIKSEFLAVMSHEIRTPMNVVIGMGDILLEEIEVPEQRRLLHRMQKAGDALLELINNILDLSKMEAGKMSLMEQPFDLHQMLKQSVELFSLPAAEKGLTLVLDQQETLPVQVVGDAGRVRQVLLNLISNAIKFTDAGRIAISAHMQSEQLLFEVEDSGIGIDDTQIHAIFEKFTQVDSGMTRRFGGSGLGLTISRQLVELMGGQIGVKRNTTIGCTFYFSIPYQQASQQKQNRPLSPPKDDATTPPCKILLVEDSEDNRLLIQSFLKRTNHQLVLACNGQEGVESVQSESFQLILMDMQMPVMDGYSATRAIRQWEAAQHHPATPIVALTAHALEGDAEKSLQAGCDAHITKPIKKNTLLKTIQRFALP</sequence>
<evidence type="ECO:0000256" key="1">
    <source>
        <dbReference type="ARBA" id="ARBA00000085"/>
    </source>
</evidence>
<dbReference type="SUPFAM" id="SSF158472">
    <property type="entry name" value="HAMP domain-like"/>
    <property type="match status" value="1"/>
</dbReference>
<keyword evidence="4 13" id="KW-0597">Phosphoprotein</keyword>
<dbReference type="Pfam" id="PF00072">
    <property type="entry name" value="Response_reg"/>
    <property type="match status" value="1"/>
</dbReference>
<protein>
    <recommendedName>
        <fullName evidence="3">histidine kinase</fullName>
        <ecNumber evidence="3">2.7.13.3</ecNumber>
    </recommendedName>
</protein>
<dbReference type="SMART" id="SM00387">
    <property type="entry name" value="HATPase_c"/>
    <property type="match status" value="1"/>
</dbReference>
<dbReference type="SMART" id="SM00304">
    <property type="entry name" value="HAMP"/>
    <property type="match status" value="1"/>
</dbReference>
<feature type="domain" description="Response regulatory" evidence="16">
    <location>
        <begin position="542"/>
        <end position="661"/>
    </location>
</feature>
<gene>
    <name evidence="18" type="ORF">MAGMO_0943</name>
</gene>
<proteinExistence type="predicted"/>
<dbReference type="SMART" id="SM00388">
    <property type="entry name" value="HisKA"/>
    <property type="match status" value="1"/>
</dbReference>
<dbReference type="AlphaFoldDB" id="A0A1S7LDX2"/>
<dbReference type="EMBL" id="LO017727">
    <property type="protein sequence ID" value="CRH05142.1"/>
    <property type="molecule type" value="Genomic_DNA"/>
</dbReference>
<evidence type="ECO:0000259" key="17">
    <source>
        <dbReference type="PROSITE" id="PS50885"/>
    </source>
</evidence>